<sequence>MKPDFNAMSKSELRAYVVNHPKDQAAFYAFVDRFTAEASPTTFPIPQSQAETDGVDRMIQQTVQELKSNP</sequence>
<dbReference type="OrthoDB" id="466466at2"/>
<accession>B8HQ13</accession>
<evidence type="ECO:0000313" key="1">
    <source>
        <dbReference type="EMBL" id="ACL47410.1"/>
    </source>
</evidence>
<organism evidence="1">
    <name type="scientific">Cyanothece sp. (strain PCC 7425 / ATCC 29141)</name>
    <dbReference type="NCBI Taxonomy" id="395961"/>
    <lineage>
        <taxon>Bacteria</taxon>
        <taxon>Bacillati</taxon>
        <taxon>Cyanobacteriota</taxon>
        <taxon>Cyanophyceae</taxon>
        <taxon>Gomontiellales</taxon>
        <taxon>Cyanothecaceae</taxon>
        <taxon>Cyanothece</taxon>
    </lineage>
</organism>
<dbReference type="EMBL" id="CP001344">
    <property type="protein sequence ID" value="ACL47410.1"/>
    <property type="molecule type" value="Genomic_DNA"/>
</dbReference>
<name>B8HQ13_CYAP4</name>
<dbReference type="Pfam" id="PF21826">
    <property type="entry name" value="DUF6887"/>
    <property type="match status" value="1"/>
</dbReference>
<reference evidence="1" key="1">
    <citation type="submission" date="2009-01" db="EMBL/GenBank/DDBJ databases">
        <title>Complete sequence of chromosome Cyanothece sp. PCC 7425.</title>
        <authorList>
            <consortium name="US DOE Joint Genome Institute"/>
            <person name="Lucas S."/>
            <person name="Copeland A."/>
            <person name="Lapidus A."/>
            <person name="Glavina del Rio T."/>
            <person name="Dalin E."/>
            <person name="Tice H."/>
            <person name="Bruce D."/>
            <person name="Goodwin L."/>
            <person name="Pitluck S."/>
            <person name="Sims D."/>
            <person name="Meineke L."/>
            <person name="Brettin T."/>
            <person name="Detter J.C."/>
            <person name="Han C."/>
            <person name="Larimer F."/>
            <person name="Land M."/>
            <person name="Hauser L."/>
            <person name="Kyrpides N."/>
            <person name="Ovchinnikova G."/>
            <person name="Liberton M."/>
            <person name="Stoeckel J."/>
            <person name="Banerjee A."/>
            <person name="Singh A."/>
            <person name="Page L."/>
            <person name="Sato H."/>
            <person name="Zhao L."/>
            <person name="Sherman L."/>
            <person name="Pakrasi H."/>
            <person name="Richardson P."/>
        </authorList>
    </citation>
    <scope>NUCLEOTIDE SEQUENCE</scope>
    <source>
        <strain evidence="1">PCC 7425</strain>
    </source>
</reference>
<dbReference type="eggNOG" id="ENOG50332XK">
    <property type="taxonomic scope" value="Bacteria"/>
</dbReference>
<proteinExistence type="predicted"/>
<dbReference type="InterPro" id="IPR054053">
    <property type="entry name" value="DUF6887"/>
</dbReference>
<dbReference type="HOGENOM" id="CLU_193569_1_0_3"/>
<dbReference type="AlphaFoldDB" id="B8HQ13"/>
<gene>
    <name evidence="1" type="ordered locus">Cyan7425_5117</name>
</gene>
<dbReference type="KEGG" id="cyn:Cyan7425_5117"/>
<protein>
    <submittedName>
        <fullName evidence="1">Uncharacterized protein</fullName>
    </submittedName>
</protein>